<sequence length="137" mass="14861">MRRGEGVGGLTEGQVSRTRARTKEIAPETSAPPMQEDAVVAAVVSFKSDLSHTHPLAHPHPPEQQWSQGSGLPEVHTPSKGRVVASAADRLINDKATFYPVRFRNIDKLCKRLIRISHPSVLPARRSRGGVAVACRG</sequence>
<organism evidence="2 3">
    <name type="scientific">Macrosiphum euphorbiae</name>
    <name type="common">potato aphid</name>
    <dbReference type="NCBI Taxonomy" id="13131"/>
    <lineage>
        <taxon>Eukaryota</taxon>
        <taxon>Metazoa</taxon>
        <taxon>Ecdysozoa</taxon>
        <taxon>Arthropoda</taxon>
        <taxon>Hexapoda</taxon>
        <taxon>Insecta</taxon>
        <taxon>Pterygota</taxon>
        <taxon>Neoptera</taxon>
        <taxon>Paraneoptera</taxon>
        <taxon>Hemiptera</taxon>
        <taxon>Sternorrhyncha</taxon>
        <taxon>Aphidomorpha</taxon>
        <taxon>Aphidoidea</taxon>
        <taxon>Aphididae</taxon>
        <taxon>Macrosiphini</taxon>
        <taxon>Macrosiphum</taxon>
    </lineage>
</organism>
<evidence type="ECO:0000313" key="2">
    <source>
        <dbReference type="EMBL" id="CAI6344464.1"/>
    </source>
</evidence>
<keyword evidence="3" id="KW-1185">Reference proteome</keyword>
<proteinExistence type="predicted"/>
<dbReference type="Proteomes" id="UP001160148">
    <property type="component" value="Unassembled WGS sequence"/>
</dbReference>
<protein>
    <submittedName>
        <fullName evidence="2">Uncharacterized protein</fullName>
    </submittedName>
</protein>
<evidence type="ECO:0000256" key="1">
    <source>
        <dbReference type="SAM" id="MobiDB-lite"/>
    </source>
</evidence>
<dbReference type="EMBL" id="CARXXK010000001">
    <property type="protein sequence ID" value="CAI6344464.1"/>
    <property type="molecule type" value="Genomic_DNA"/>
</dbReference>
<feature type="region of interest" description="Disordered" evidence="1">
    <location>
        <begin position="50"/>
        <end position="78"/>
    </location>
</feature>
<gene>
    <name evidence="2" type="ORF">MEUPH1_LOCUS1595</name>
</gene>
<accession>A0AAV0VLF5</accession>
<feature type="region of interest" description="Disordered" evidence="1">
    <location>
        <begin position="1"/>
        <end position="34"/>
    </location>
</feature>
<comment type="caution">
    <text evidence="2">The sequence shown here is derived from an EMBL/GenBank/DDBJ whole genome shotgun (WGS) entry which is preliminary data.</text>
</comment>
<dbReference type="AlphaFoldDB" id="A0AAV0VLF5"/>
<name>A0AAV0VLF5_9HEMI</name>
<feature type="compositionally biased region" description="Gly residues" evidence="1">
    <location>
        <begin position="1"/>
        <end position="11"/>
    </location>
</feature>
<evidence type="ECO:0000313" key="3">
    <source>
        <dbReference type="Proteomes" id="UP001160148"/>
    </source>
</evidence>
<reference evidence="2 3" key="1">
    <citation type="submission" date="2023-01" db="EMBL/GenBank/DDBJ databases">
        <authorList>
            <person name="Whitehead M."/>
        </authorList>
    </citation>
    <scope>NUCLEOTIDE SEQUENCE [LARGE SCALE GENOMIC DNA]</scope>
</reference>